<feature type="domain" description="Schlafen AlbA-2" evidence="1">
    <location>
        <begin position="18"/>
        <end position="140"/>
    </location>
</feature>
<protein>
    <submittedName>
        <fullName evidence="2">Transcriptional regulator</fullName>
    </submittedName>
</protein>
<dbReference type="RefSeq" id="WP_171541282.1">
    <property type="nucleotide sequence ID" value="NZ_JABERL010000071.1"/>
</dbReference>
<evidence type="ECO:0000259" key="1">
    <source>
        <dbReference type="Pfam" id="PF04326"/>
    </source>
</evidence>
<dbReference type="Pfam" id="PF04326">
    <property type="entry name" value="SLFN_AlbA_2"/>
    <property type="match status" value="1"/>
</dbReference>
<dbReference type="PANTHER" id="PTHR30595">
    <property type="entry name" value="GLPR-RELATED TRANSCRIPTIONAL REPRESSOR"/>
    <property type="match status" value="1"/>
</dbReference>
<comment type="caution">
    <text evidence="2">The sequence shown here is derived from an EMBL/GenBank/DDBJ whole genome shotgun (WGS) entry which is preliminary data.</text>
</comment>
<dbReference type="InterPro" id="IPR007421">
    <property type="entry name" value="Schlafen_AlbA_2_dom"/>
</dbReference>
<reference evidence="2 3" key="1">
    <citation type="submission" date="2020-04" db="EMBL/GenBank/DDBJ databases">
        <title>Acinetobacter Taxon 24.</title>
        <authorList>
            <person name="Nemec A."/>
            <person name="Radolfova-Krizova L."/>
            <person name="Higgins P.G."/>
            <person name="Spanelova P."/>
        </authorList>
    </citation>
    <scope>NUCLEOTIDE SEQUENCE [LARGE SCALE GENOMIC DNA]</scope>
    <source>
        <strain evidence="2 3">ANC 5380</strain>
    </source>
</reference>
<accession>A0A7Y2RI70</accession>
<dbReference type="EMBL" id="JABERL010000071">
    <property type="protein sequence ID" value="NNH79230.1"/>
    <property type="molecule type" value="Genomic_DNA"/>
</dbReference>
<sequence>MTDYFKNLVQQLLNEPNEQEWLEFKENFHGPEEIGERISALSNRACLCSKRYGYLIFGIKDDDQTIVGTTFEPKKQKTKGNEDLEFWLLTRLNPRIDFKIHELDFDGKRIILFEIPATSGSPVSFLHEAYIRVGSYTKKLKDYPGKAKKIWQSMSTDWSAEICHEATIQDLDPVAIATARQLFSRKNPRLAEEVPHWDDATFLNKARLTIQAKITHTAIVLLGLPESAHFINPAVAQITWILKGIDGIEKDYQHFYTPFLLAVDELYHKIRNLKYRYIVNGTLFPEEVDQYDPYIIREALSNAIAHQDYRIGGRITVVEKEDSTLTFQNYGSFLPVSIENVILGDTPEQKYRNTFLVNAMMQLNLIDTIGSGIRRMFLKQREKFFPMPDYTLANNRVQVKITGKVLSIEYARKLAELPDLSLKNIIALDQVQKNQLINDDDALELRKKGLIDGRKPNYCISADVAEHTDQKIEYLEMRGLDEKHYQALILEYLRKFGQVKRSKLEKLLLDKLPQVLNESKKINRIRNLMQKMHLNGLIKTEGKTWKITKLS</sequence>
<dbReference type="Pfam" id="PF13749">
    <property type="entry name" value="HATPase_c_4"/>
    <property type="match status" value="1"/>
</dbReference>
<dbReference type="InterPro" id="IPR038461">
    <property type="entry name" value="Schlafen_AlbA_2_dom_sf"/>
</dbReference>
<proteinExistence type="predicted"/>
<organism evidence="2 3">
    <name type="scientific">Acinetobacter terrae</name>
    <dbReference type="NCBI Taxonomy" id="2731247"/>
    <lineage>
        <taxon>Bacteria</taxon>
        <taxon>Pseudomonadati</taxon>
        <taxon>Pseudomonadota</taxon>
        <taxon>Gammaproteobacteria</taxon>
        <taxon>Moraxellales</taxon>
        <taxon>Moraxellaceae</taxon>
        <taxon>Acinetobacter</taxon>
        <taxon>Acinetobacter Taxon 24</taxon>
    </lineage>
</organism>
<name>A0A7Y2RI70_9GAMM</name>
<dbReference type="PANTHER" id="PTHR30595:SF6">
    <property type="entry name" value="SCHLAFEN ALBA-2 DOMAIN-CONTAINING PROTEIN"/>
    <property type="match status" value="1"/>
</dbReference>
<dbReference type="Gene3D" id="3.30.950.30">
    <property type="entry name" value="Schlafen, AAA domain"/>
    <property type="match status" value="1"/>
</dbReference>
<dbReference type="AlphaFoldDB" id="A0A7Y2RI70"/>
<dbReference type="Gene3D" id="3.30.565.60">
    <property type="match status" value="1"/>
</dbReference>
<dbReference type="Proteomes" id="UP000569202">
    <property type="component" value="Unassembled WGS sequence"/>
</dbReference>
<dbReference type="InterPro" id="IPR038475">
    <property type="entry name" value="RecG_C_sf"/>
</dbReference>
<gene>
    <name evidence="2" type="ORF">HLH17_16585</name>
</gene>
<evidence type="ECO:0000313" key="3">
    <source>
        <dbReference type="Proteomes" id="UP000569202"/>
    </source>
</evidence>
<evidence type="ECO:0000313" key="2">
    <source>
        <dbReference type="EMBL" id="NNH79230.1"/>
    </source>
</evidence>